<evidence type="ECO:0000313" key="6">
    <source>
        <dbReference type="EMBL" id="WAQ86462.1"/>
    </source>
</evidence>
<feature type="compositionally biased region" description="Low complexity" evidence="4">
    <location>
        <begin position="586"/>
        <end position="602"/>
    </location>
</feature>
<evidence type="ECO:0000256" key="3">
    <source>
        <dbReference type="ARBA" id="ARBA00023242"/>
    </source>
</evidence>
<dbReference type="Pfam" id="PF01603">
    <property type="entry name" value="B56"/>
    <property type="match status" value="1"/>
</dbReference>
<proteinExistence type="predicted"/>
<dbReference type="InterPro" id="IPR016024">
    <property type="entry name" value="ARM-type_fold"/>
</dbReference>
<accession>A0ABY7CR57</accession>
<dbReference type="PANTHER" id="PTHR10257:SF3">
    <property type="entry name" value="SERINE_THREONINE-PROTEIN PHOSPHATASE 2A 56 KDA REGULATORY SUBUNIT GAMMA ISOFORM"/>
    <property type="match status" value="1"/>
</dbReference>
<dbReference type="PANTHER" id="PTHR10257">
    <property type="entry name" value="SERINE/THREONINE PROTEIN PHOSPHATASE 2A PP2A REGULATORY SUBUNIT B"/>
    <property type="match status" value="1"/>
</dbReference>
<feature type="region of interest" description="Disordered" evidence="4">
    <location>
        <begin position="557"/>
        <end position="717"/>
    </location>
</feature>
<dbReference type="GeneID" id="77811663"/>
<gene>
    <name evidence="6" type="ORF">PtA15_7A188</name>
</gene>
<dbReference type="RefSeq" id="XP_053022017.1">
    <property type="nucleotide sequence ID" value="XM_053170768.1"/>
</dbReference>
<evidence type="ECO:0000256" key="4">
    <source>
        <dbReference type="SAM" id="MobiDB-lite"/>
    </source>
</evidence>
<reference evidence="6" key="1">
    <citation type="submission" date="2022-10" db="EMBL/GenBank/DDBJ databases">
        <title>Puccinia triticina Genome sequencing and assembly.</title>
        <authorList>
            <person name="Li C."/>
        </authorList>
    </citation>
    <scope>NUCLEOTIDE SEQUENCE</scope>
    <source>
        <strain evidence="6">Pt15</strain>
    </source>
</reference>
<feature type="region of interest" description="Disordered" evidence="4">
    <location>
        <begin position="323"/>
        <end position="414"/>
    </location>
</feature>
<organism evidence="6 7">
    <name type="scientific">Puccinia triticina</name>
    <dbReference type="NCBI Taxonomy" id="208348"/>
    <lineage>
        <taxon>Eukaryota</taxon>
        <taxon>Fungi</taxon>
        <taxon>Dikarya</taxon>
        <taxon>Basidiomycota</taxon>
        <taxon>Pucciniomycotina</taxon>
        <taxon>Pucciniomycetes</taxon>
        <taxon>Pucciniales</taxon>
        <taxon>Pucciniaceae</taxon>
        <taxon>Puccinia</taxon>
    </lineage>
</organism>
<keyword evidence="3" id="KW-0539">Nucleus</keyword>
<keyword evidence="7" id="KW-1185">Reference proteome</keyword>
<feature type="region of interest" description="Disordered" evidence="4">
    <location>
        <begin position="125"/>
        <end position="161"/>
    </location>
</feature>
<feature type="region of interest" description="Disordered" evidence="4">
    <location>
        <begin position="238"/>
        <end position="310"/>
    </location>
</feature>
<name>A0ABY7CR57_9BASI</name>
<feature type="compositionally biased region" description="Low complexity" evidence="4">
    <location>
        <begin position="1222"/>
        <end position="1256"/>
    </location>
</feature>
<feature type="compositionally biased region" description="Low complexity" evidence="4">
    <location>
        <begin position="1289"/>
        <end position="1305"/>
    </location>
</feature>
<evidence type="ECO:0000256" key="2">
    <source>
        <dbReference type="ARBA" id="ARBA00022763"/>
    </source>
</evidence>
<dbReference type="InterPro" id="IPR002554">
    <property type="entry name" value="PP2A_B56"/>
</dbReference>
<feature type="compositionally biased region" description="Basic residues" evidence="4">
    <location>
        <begin position="259"/>
        <end position="276"/>
    </location>
</feature>
<feature type="compositionally biased region" description="Pro residues" evidence="4">
    <location>
        <begin position="639"/>
        <end position="660"/>
    </location>
</feature>
<feature type="compositionally biased region" description="Basic and acidic residues" evidence="4">
    <location>
        <begin position="364"/>
        <end position="390"/>
    </location>
</feature>
<dbReference type="Pfam" id="PF08573">
    <property type="entry name" value="SAE2"/>
    <property type="match status" value="1"/>
</dbReference>
<feature type="region of interest" description="Disordered" evidence="4">
    <location>
        <begin position="1175"/>
        <end position="1309"/>
    </location>
</feature>
<dbReference type="SUPFAM" id="SSF48371">
    <property type="entry name" value="ARM repeat"/>
    <property type="match status" value="1"/>
</dbReference>
<dbReference type="InterPro" id="IPR011989">
    <property type="entry name" value="ARM-like"/>
</dbReference>
<dbReference type="EMBL" id="CP110427">
    <property type="protein sequence ID" value="WAQ86462.1"/>
    <property type="molecule type" value="Genomic_DNA"/>
</dbReference>
<feature type="domain" description="DNA endonuclease activator Ctp1 C-terminal" evidence="5">
    <location>
        <begin position="483"/>
        <end position="514"/>
    </location>
</feature>
<comment type="subcellular location">
    <subcellularLocation>
        <location evidence="1">Nucleus</location>
    </subcellularLocation>
</comment>
<evidence type="ECO:0000259" key="5">
    <source>
        <dbReference type="Pfam" id="PF08573"/>
    </source>
</evidence>
<evidence type="ECO:0000313" key="7">
    <source>
        <dbReference type="Proteomes" id="UP001164743"/>
    </source>
</evidence>
<feature type="region of interest" description="Disordered" evidence="4">
    <location>
        <begin position="40"/>
        <end position="61"/>
    </location>
</feature>
<sequence length="1351" mass="149818">MGRWLRGSCLKGLTTNHLEPHALGSNLVQLNTRHTHLHPPLSRVPTMAGPPPTPSTAEDHDPDERLGFRDLQAAQAWLAANPQGRLVRVPGPARAESGCPRAACRAESEGLKAQVARLSAQLALEHANPDTRSRAADTSVSADRNPSPSSSDALRATSQQLQTTCDRLSEALAAERAQMAAERAAWMAFKRDYATVVACKLVEEQQVHLQASGQARCAAAPRDDMPFDRPTAGADVAAPAAENPVSPKPSPKRMAPGKGVHRSPSPRKKATSHRVTPRLPAEQARRRVLTTPQSARPAARPGGLPPPKWIRFSDRKARHHGQVFTDHTTSPAAPKTKRVRPSLPPAVRAPAETLLPAKTTTRRPAKENDRAAMGSKEKEQTGAQAARDDWELSTTEESGGEQEPKAGCPSAKAAEGAERGLLARFEIDPRNNFGVGHVFAEVGRGKAVRKQMHGRGCECCAGYYAQAAKDLNPDGADPAGLVARHQDEISRHRHFNPPPQTPPGYWQLGFPDTQRVEEINQLAAENKLAKMAELEAGARKGTGAYKMKKTMLGKMLSRKDKEQNNNTSNNNNPASQQRPAPPNGHPPSTNTTTNTPTTNSGSIGRAAGLFSRSSAQQQQPQPYQRVPGILVSGDNSSIDPPPQPQQQPQPQPQPQQPQPQQPLTSPSRTTTQFMPPQTPPKAGPIGKLQGKTNVVPVPPGVKDTIPMAKTPRKQRSSRFHVVEKVELERLPSFHEVNPQDRHSLFIQKLHQCSVVFDFNDASSQLASKQIKGAALCEMLEWITSQRGVITDAIYPEVVAMFANNLFRSIPPPVNPTGDAYDPEEDEPVLELAWPHLQVVYEFFLRFVESPDFNTNVAKRFIDQAFVLNLLELFDSEDPRERDFLKTTLHRIYGKFLNLRAFIRRSINNVFYAFIYETERHNGIAELLEILGSIINGFALPLKEEHKTFLMRVLIPLHKVKGLALYHPQLAYCVVQFLEKDPALTEDVVLGLLRYWPKVNSPKEVMYLNEVEEVLDVIDPNEFVKVAVPLFKQLSRCVNSQHFQVAERALYYWNNEYIVNLISDNVHLILPLVFDALYTNSKMHWSRQIHQLVFNALKLFMNMNPALFEQCTDQYRETRQREQERMIEKEKAWNRVRDTAIANKGNVGQVPASVLAPIPPAERMIDMSLFDDDLIHGLQGDFPGPLPQQHQQQQQDGGVGFPSYGEADQQQQQQHRPEDFAALQHQQHQLHQQQQLHHQQQQHQQLLLQQQQQHQQQNFRPHGFQHPAKPGEDEAQDMKPFPETARQQVAGAAPAAGPAAAGSAAAQHMRRKSVIPIDSSVLKELAVHKSLDDTVPPAAPNAAPPGSSSSTC</sequence>
<dbReference type="InterPro" id="IPR013882">
    <property type="entry name" value="Ctp1_C"/>
</dbReference>
<feature type="region of interest" description="Disordered" evidence="4">
    <location>
        <begin position="1330"/>
        <end position="1351"/>
    </location>
</feature>
<evidence type="ECO:0000256" key="1">
    <source>
        <dbReference type="ARBA" id="ARBA00004123"/>
    </source>
</evidence>
<dbReference type="Gene3D" id="1.25.10.10">
    <property type="entry name" value="Leucine-rich Repeat Variant"/>
    <property type="match status" value="1"/>
</dbReference>
<feature type="compositionally biased region" description="Polar residues" evidence="4">
    <location>
        <begin position="136"/>
        <end position="161"/>
    </location>
</feature>
<keyword evidence="2" id="KW-0227">DNA damage</keyword>
<protein>
    <recommendedName>
        <fullName evidence="5">DNA endonuclease activator Ctp1 C-terminal domain-containing protein</fullName>
    </recommendedName>
</protein>
<dbReference type="Proteomes" id="UP001164743">
    <property type="component" value="Chromosome 7A"/>
</dbReference>